<evidence type="ECO:0000256" key="3">
    <source>
        <dbReference type="ARBA" id="ARBA00023002"/>
    </source>
</evidence>
<evidence type="ECO:0000313" key="8">
    <source>
        <dbReference type="Proteomes" id="UP000782312"/>
    </source>
</evidence>
<dbReference type="AlphaFoldDB" id="A0A932I1A9"/>
<dbReference type="SUPFAM" id="SSF52833">
    <property type="entry name" value="Thioredoxin-like"/>
    <property type="match status" value="1"/>
</dbReference>
<dbReference type="PANTHER" id="PTHR42801">
    <property type="entry name" value="THIOREDOXIN-DEPENDENT PEROXIDE REDUCTASE"/>
    <property type="match status" value="1"/>
</dbReference>
<evidence type="ECO:0000259" key="6">
    <source>
        <dbReference type="Pfam" id="PF08534"/>
    </source>
</evidence>
<reference evidence="7" key="1">
    <citation type="submission" date="2020-07" db="EMBL/GenBank/DDBJ databases">
        <title>Huge and variable diversity of episymbiotic CPR bacteria and DPANN archaea in groundwater ecosystems.</title>
        <authorList>
            <person name="He C.Y."/>
            <person name="Keren R."/>
            <person name="Whittaker M."/>
            <person name="Farag I.F."/>
            <person name="Doudna J."/>
            <person name="Cate J.H.D."/>
            <person name="Banfield J.F."/>
        </authorList>
    </citation>
    <scope>NUCLEOTIDE SEQUENCE</scope>
    <source>
        <strain evidence="7">NC_groundwater_763_Ag_S-0.2um_68_21</strain>
    </source>
</reference>
<comment type="caution">
    <text evidence="7">The sequence shown here is derived from an EMBL/GenBank/DDBJ whole genome shotgun (WGS) entry which is preliminary data.</text>
</comment>
<dbReference type="InterPro" id="IPR036249">
    <property type="entry name" value="Thioredoxin-like_sf"/>
</dbReference>
<organism evidence="7 8">
    <name type="scientific">Tectimicrobiota bacterium</name>
    <dbReference type="NCBI Taxonomy" id="2528274"/>
    <lineage>
        <taxon>Bacteria</taxon>
        <taxon>Pseudomonadati</taxon>
        <taxon>Nitrospinota/Tectimicrobiota group</taxon>
        <taxon>Candidatus Tectimicrobiota</taxon>
    </lineage>
</organism>
<dbReference type="GO" id="GO:0005737">
    <property type="term" value="C:cytoplasm"/>
    <property type="evidence" value="ECO:0007669"/>
    <property type="project" value="TreeGrafter"/>
</dbReference>
<keyword evidence="1" id="KW-0575">Peroxidase</keyword>
<sequence>MSGTEDLYKLPDNLPVPVDDGACDHLPGMRLPAVQLPSTGGGRVDLSALPGRTVVYCYPRTGDPAKKRSVGWNEIPGARGCTPQSCAFRDHFEEIKTLGAGVLGLSAQPADQQREARDRLHLPFELLSDAELAFAGALRLPVFEFGGMTLLKRLTLILRDGGIEKVFYPVFPPDRNAGEVIAWLSGNKI</sequence>
<evidence type="ECO:0000256" key="2">
    <source>
        <dbReference type="ARBA" id="ARBA00022862"/>
    </source>
</evidence>
<dbReference type="GO" id="GO:0034599">
    <property type="term" value="P:cellular response to oxidative stress"/>
    <property type="evidence" value="ECO:0007669"/>
    <property type="project" value="TreeGrafter"/>
</dbReference>
<dbReference type="InterPro" id="IPR050924">
    <property type="entry name" value="Peroxiredoxin_BCP/PrxQ"/>
</dbReference>
<proteinExistence type="predicted"/>
<accession>A0A932I1A9</accession>
<dbReference type="GO" id="GO:0008379">
    <property type="term" value="F:thioredoxin peroxidase activity"/>
    <property type="evidence" value="ECO:0007669"/>
    <property type="project" value="TreeGrafter"/>
</dbReference>
<keyword evidence="4" id="KW-1015">Disulfide bond</keyword>
<dbReference type="Pfam" id="PF08534">
    <property type="entry name" value="Redoxin"/>
    <property type="match status" value="1"/>
</dbReference>
<dbReference type="Proteomes" id="UP000782312">
    <property type="component" value="Unassembled WGS sequence"/>
</dbReference>
<protein>
    <submittedName>
        <fullName evidence="7">Peroxiredoxin</fullName>
    </submittedName>
</protein>
<evidence type="ECO:0000313" key="7">
    <source>
        <dbReference type="EMBL" id="MBI3127566.1"/>
    </source>
</evidence>
<dbReference type="InterPro" id="IPR013740">
    <property type="entry name" value="Redoxin"/>
</dbReference>
<feature type="domain" description="Redoxin" evidence="6">
    <location>
        <begin position="27"/>
        <end position="180"/>
    </location>
</feature>
<keyword evidence="5" id="KW-0676">Redox-active center</keyword>
<dbReference type="EMBL" id="JACPUR010000018">
    <property type="protein sequence ID" value="MBI3127566.1"/>
    <property type="molecule type" value="Genomic_DNA"/>
</dbReference>
<keyword evidence="3" id="KW-0560">Oxidoreductase</keyword>
<dbReference type="CDD" id="cd03017">
    <property type="entry name" value="PRX_BCP"/>
    <property type="match status" value="1"/>
</dbReference>
<dbReference type="GO" id="GO:0045454">
    <property type="term" value="P:cell redox homeostasis"/>
    <property type="evidence" value="ECO:0007669"/>
    <property type="project" value="TreeGrafter"/>
</dbReference>
<evidence type="ECO:0000256" key="1">
    <source>
        <dbReference type="ARBA" id="ARBA00022559"/>
    </source>
</evidence>
<dbReference type="Gene3D" id="3.40.30.10">
    <property type="entry name" value="Glutaredoxin"/>
    <property type="match status" value="1"/>
</dbReference>
<dbReference type="PANTHER" id="PTHR42801:SF21">
    <property type="entry name" value="BCPB PROTEIN"/>
    <property type="match status" value="1"/>
</dbReference>
<name>A0A932I1A9_UNCTE</name>
<gene>
    <name evidence="7" type="ORF">HYZ11_08190</name>
</gene>
<evidence type="ECO:0000256" key="4">
    <source>
        <dbReference type="ARBA" id="ARBA00023157"/>
    </source>
</evidence>
<keyword evidence="2" id="KW-0049">Antioxidant</keyword>
<evidence type="ECO:0000256" key="5">
    <source>
        <dbReference type="ARBA" id="ARBA00023284"/>
    </source>
</evidence>